<dbReference type="Proteomes" id="UP000515208">
    <property type="component" value="Unplaced"/>
</dbReference>
<feature type="compositionally biased region" description="Low complexity" evidence="1">
    <location>
        <begin position="44"/>
        <end position="60"/>
    </location>
</feature>
<evidence type="ECO:0000313" key="2">
    <source>
        <dbReference type="Proteomes" id="UP000515208"/>
    </source>
</evidence>
<feature type="compositionally biased region" description="Polar residues" evidence="1">
    <location>
        <begin position="1"/>
        <end position="12"/>
    </location>
</feature>
<feature type="compositionally biased region" description="Low complexity" evidence="1">
    <location>
        <begin position="25"/>
        <end position="36"/>
    </location>
</feature>
<evidence type="ECO:0000256" key="1">
    <source>
        <dbReference type="SAM" id="MobiDB-lite"/>
    </source>
</evidence>
<feature type="region of interest" description="Disordered" evidence="1">
    <location>
        <begin position="1"/>
        <end position="89"/>
    </location>
</feature>
<proteinExistence type="predicted"/>
<dbReference type="GeneID" id="104979988"/>
<feature type="compositionally biased region" description="Pro residues" evidence="1">
    <location>
        <begin position="63"/>
        <end position="83"/>
    </location>
</feature>
<accession>A0A6P3G4W8</accession>
<reference evidence="3" key="1">
    <citation type="submission" date="2025-08" db="UniProtKB">
        <authorList>
            <consortium name="RefSeq"/>
        </authorList>
    </citation>
    <scope>IDENTIFICATION</scope>
    <source>
        <tissue evidence="3">Blood</tissue>
    </source>
</reference>
<sequence>MPCGIASTSLTPSVPCIPALHAHAPTSTPPTLYNLTPTPPTPCAPTSTPPRATTPRSATSGLAPPPPVFPHPRSPRPESPSPRSPVCFASNKTSLVTNLVMDLEVGREGGITGGPRPKDFAPPRDREAQPEPRVPLLQGRLSSPHRAP</sequence>
<evidence type="ECO:0000313" key="3">
    <source>
        <dbReference type="RefSeq" id="XP_010826823.1"/>
    </source>
</evidence>
<gene>
    <name evidence="3" type="primary">LOC104979988</name>
</gene>
<feature type="region of interest" description="Disordered" evidence="1">
    <location>
        <begin position="105"/>
        <end position="148"/>
    </location>
</feature>
<keyword evidence="2" id="KW-1185">Reference proteome</keyword>
<dbReference type="KEGG" id="bbis:104979988"/>
<dbReference type="AlphaFoldDB" id="A0A6P3G4W8"/>
<feature type="compositionally biased region" description="Basic and acidic residues" evidence="1">
    <location>
        <begin position="116"/>
        <end position="130"/>
    </location>
</feature>
<dbReference type="RefSeq" id="XP_010826823.1">
    <property type="nucleotide sequence ID" value="XM_010828521.1"/>
</dbReference>
<organism evidence="2 3">
    <name type="scientific">Bison bison bison</name>
    <name type="common">North American plains bison</name>
    <dbReference type="NCBI Taxonomy" id="43346"/>
    <lineage>
        <taxon>Eukaryota</taxon>
        <taxon>Metazoa</taxon>
        <taxon>Chordata</taxon>
        <taxon>Craniata</taxon>
        <taxon>Vertebrata</taxon>
        <taxon>Euteleostomi</taxon>
        <taxon>Mammalia</taxon>
        <taxon>Eutheria</taxon>
        <taxon>Laurasiatheria</taxon>
        <taxon>Artiodactyla</taxon>
        <taxon>Ruminantia</taxon>
        <taxon>Pecora</taxon>
        <taxon>Bovidae</taxon>
        <taxon>Bovinae</taxon>
        <taxon>Bison</taxon>
    </lineage>
</organism>
<protein>
    <submittedName>
        <fullName evidence="3">Vegetative cell wall protein gp1-like</fullName>
    </submittedName>
</protein>
<name>A0A6P3G4W8_BISBB</name>